<comment type="caution">
    <text evidence="2">The sequence shown here is derived from an EMBL/GenBank/DDBJ whole genome shotgun (WGS) entry which is preliminary data.</text>
</comment>
<evidence type="ECO:0000256" key="1">
    <source>
        <dbReference type="SAM" id="MobiDB-lite"/>
    </source>
</evidence>
<evidence type="ECO:0000313" key="3">
    <source>
        <dbReference type="Proteomes" id="UP001162483"/>
    </source>
</evidence>
<keyword evidence="3" id="KW-1185">Reference proteome</keyword>
<sequence>MLTGTQRGLTSAQLPHSFLGTTSASRGLSGTLAVGPDLSTAPTQLSRDNISLMGIQRDLGFGAWPQHSSHTVF</sequence>
<protein>
    <submittedName>
        <fullName evidence="2">Uncharacterized protein</fullName>
    </submittedName>
</protein>
<feature type="region of interest" description="Disordered" evidence="1">
    <location>
        <begin position="1"/>
        <end position="20"/>
    </location>
</feature>
<dbReference type="Proteomes" id="UP001162483">
    <property type="component" value="Unassembled WGS sequence"/>
</dbReference>
<accession>A0ABN9ED49</accession>
<organism evidence="2 3">
    <name type="scientific">Staurois parvus</name>
    <dbReference type="NCBI Taxonomy" id="386267"/>
    <lineage>
        <taxon>Eukaryota</taxon>
        <taxon>Metazoa</taxon>
        <taxon>Chordata</taxon>
        <taxon>Craniata</taxon>
        <taxon>Vertebrata</taxon>
        <taxon>Euteleostomi</taxon>
        <taxon>Amphibia</taxon>
        <taxon>Batrachia</taxon>
        <taxon>Anura</taxon>
        <taxon>Neobatrachia</taxon>
        <taxon>Ranoidea</taxon>
        <taxon>Ranidae</taxon>
        <taxon>Staurois</taxon>
    </lineage>
</organism>
<dbReference type="EMBL" id="CATNWA010015380">
    <property type="protein sequence ID" value="CAI9582672.1"/>
    <property type="molecule type" value="Genomic_DNA"/>
</dbReference>
<evidence type="ECO:0000313" key="2">
    <source>
        <dbReference type="EMBL" id="CAI9582672.1"/>
    </source>
</evidence>
<proteinExistence type="predicted"/>
<gene>
    <name evidence="2" type="ORF">SPARVUS_LOCUS9698992</name>
</gene>
<name>A0ABN9ED49_9NEOB</name>
<reference evidence="2" key="1">
    <citation type="submission" date="2023-05" db="EMBL/GenBank/DDBJ databases">
        <authorList>
            <person name="Stuckert A."/>
        </authorList>
    </citation>
    <scope>NUCLEOTIDE SEQUENCE</scope>
</reference>